<dbReference type="PROSITE" id="PS50293">
    <property type="entry name" value="TPR_REGION"/>
    <property type="match status" value="1"/>
</dbReference>
<dbReference type="SMART" id="SM00028">
    <property type="entry name" value="TPR"/>
    <property type="match status" value="2"/>
</dbReference>
<keyword evidence="1" id="KW-0802">TPR repeat</keyword>
<dbReference type="Proteomes" id="UP001217089">
    <property type="component" value="Unassembled WGS sequence"/>
</dbReference>
<protein>
    <recommendedName>
        <fullName evidence="4">Tetratricopeptide repeat protein</fullName>
    </recommendedName>
</protein>
<evidence type="ECO:0000256" key="1">
    <source>
        <dbReference type="PROSITE-ProRule" id="PRU00339"/>
    </source>
</evidence>
<name>A0ABQ9FX35_TEGGR</name>
<gene>
    <name evidence="2" type="ORF">KUTeg_000272</name>
</gene>
<sequence>MSLAYNNRGFLKYKKVDFDGAVKDYSTSLTIVQDSAVTYYNRGMIHYRLGRFDEAIRDMNSSLSINPDFHDAKTGLLMSERDKEEKQKRHS</sequence>
<keyword evidence="3" id="KW-1185">Reference proteome</keyword>
<proteinExistence type="predicted"/>
<dbReference type="EMBL" id="JARBDR010000018">
    <property type="protein sequence ID" value="KAJ8321801.1"/>
    <property type="molecule type" value="Genomic_DNA"/>
</dbReference>
<dbReference type="InterPro" id="IPR019734">
    <property type="entry name" value="TPR_rpt"/>
</dbReference>
<feature type="repeat" description="TPR" evidence="1">
    <location>
        <begin position="36"/>
        <end position="69"/>
    </location>
</feature>
<evidence type="ECO:0008006" key="4">
    <source>
        <dbReference type="Google" id="ProtNLM"/>
    </source>
</evidence>
<comment type="caution">
    <text evidence="2">The sequence shown here is derived from an EMBL/GenBank/DDBJ whole genome shotgun (WGS) entry which is preliminary data.</text>
</comment>
<dbReference type="InterPro" id="IPR011990">
    <property type="entry name" value="TPR-like_helical_dom_sf"/>
</dbReference>
<evidence type="ECO:0000313" key="2">
    <source>
        <dbReference type="EMBL" id="KAJ8321801.1"/>
    </source>
</evidence>
<dbReference type="PANTHER" id="PTHR47059:SF1">
    <property type="entry name" value="TETRATRICOPEPTIDE REPEAT PROTEIN 32"/>
    <property type="match status" value="1"/>
</dbReference>
<organism evidence="2 3">
    <name type="scientific">Tegillarca granosa</name>
    <name type="common">Malaysian cockle</name>
    <name type="synonym">Anadara granosa</name>
    <dbReference type="NCBI Taxonomy" id="220873"/>
    <lineage>
        <taxon>Eukaryota</taxon>
        <taxon>Metazoa</taxon>
        <taxon>Spiralia</taxon>
        <taxon>Lophotrochozoa</taxon>
        <taxon>Mollusca</taxon>
        <taxon>Bivalvia</taxon>
        <taxon>Autobranchia</taxon>
        <taxon>Pteriomorphia</taxon>
        <taxon>Arcoida</taxon>
        <taxon>Arcoidea</taxon>
        <taxon>Arcidae</taxon>
        <taxon>Tegillarca</taxon>
    </lineage>
</organism>
<dbReference type="PANTHER" id="PTHR47059">
    <property type="entry name" value="TETRATRICOPEPTIDE REPEAT PROTEIN 32"/>
    <property type="match status" value="1"/>
</dbReference>
<dbReference type="Gene3D" id="1.25.40.10">
    <property type="entry name" value="Tetratricopeptide repeat domain"/>
    <property type="match status" value="1"/>
</dbReference>
<dbReference type="SUPFAM" id="SSF48452">
    <property type="entry name" value="TPR-like"/>
    <property type="match status" value="1"/>
</dbReference>
<reference evidence="2 3" key="1">
    <citation type="submission" date="2022-12" db="EMBL/GenBank/DDBJ databases">
        <title>Chromosome-level genome of Tegillarca granosa.</title>
        <authorList>
            <person name="Kim J."/>
        </authorList>
    </citation>
    <scope>NUCLEOTIDE SEQUENCE [LARGE SCALE GENOMIC DNA]</scope>
    <source>
        <strain evidence="2">Teg-2019</strain>
        <tissue evidence="2">Adductor muscle</tissue>
    </source>
</reference>
<dbReference type="PROSITE" id="PS50005">
    <property type="entry name" value="TPR"/>
    <property type="match status" value="1"/>
</dbReference>
<evidence type="ECO:0000313" key="3">
    <source>
        <dbReference type="Proteomes" id="UP001217089"/>
    </source>
</evidence>
<accession>A0ABQ9FX35</accession>
<dbReference type="Pfam" id="PF00515">
    <property type="entry name" value="TPR_1"/>
    <property type="match status" value="1"/>
</dbReference>